<dbReference type="InterPro" id="IPR010383">
    <property type="entry name" value="Glyco_hydrolase_94_b-supersand"/>
</dbReference>
<evidence type="ECO:0000259" key="4">
    <source>
        <dbReference type="Pfam" id="PF17167"/>
    </source>
</evidence>
<evidence type="ECO:0000256" key="2">
    <source>
        <dbReference type="ARBA" id="ARBA00022679"/>
    </source>
</evidence>
<organism evidence="5">
    <name type="scientific">bioreactor metagenome</name>
    <dbReference type="NCBI Taxonomy" id="1076179"/>
    <lineage>
        <taxon>unclassified sequences</taxon>
        <taxon>metagenomes</taxon>
        <taxon>ecological metagenomes</taxon>
    </lineage>
</organism>
<evidence type="ECO:0000313" key="5">
    <source>
        <dbReference type="EMBL" id="MPM03178.1"/>
    </source>
</evidence>
<sequence length="793" mass="90712">MNYGHFSDDGKEYIITRMDTPSPWINYLNNGRYFTSISNNGGGMSYFISPLHGRVTRYRINEVPHDRPGKYIYIRDNDSGEIWSLTWQPVGKHLECYKLAHGFGYTRSEATVNEIESSVLFFVPKDDDQEIWKAVLKNTSDKPRNLSVIGYCELALGHALVDLINQCDDQHFNRSFFDKDLNSIFSTKTYWVTQTKGTQQQENKEWDQFTFFTVNHPAASYETVRERFTGLYRNENNPAALELENLSSLDTDFGNVVNALKVDITLQPGESTDVVFTLGVIEKTKSDALKKERTEKYHDISAVDAAFKKLNEDWDEYFRHTSAETPDENLNIFLKYWMPYQAITAFNVGRVASFYYWGIGRGFGFRDTAQDSIAITISDAEKAKERILLLSRQMRTDGKVYHHFHGDGDGEFTQHCDDPLWYMLAVTEYIKETGDTEILKNVQPFLDEGKEGTVLDHMFAVVDYAKNNSGPHGLPLFGRGDWNDTLDYIGGDEGGESVWGGMFYAAMFKLFMELLEHLGMMKEREAVSFVRKKMVAAVEDHCWDGEWYIRAFGGKGKKVGSKENKYGKIFLNTQIWPVLAGFKNHNRLSIALESVRKYLDSPEGPKKCSPAWKEIDPEIGLVTRCVWGKKENGAVFCHPTAWVIQAETMMGHGNRAYEYLKKMLPDRIDSDVFVAEPYVFSQYITSNEHSGPGRASHSWQTGSAAWMFRVSFDYLLGIRPTYKGLLINPVIPAHWDTFSVNRKFRGTLYKITVENPQHLETGVKDVFVNGKHIDENLLPVFDSEECTVKIIMG</sequence>
<dbReference type="InterPro" id="IPR033432">
    <property type="entry name" value="GH94_catalytic"/>
</dbReference>
<keyword evidence="1 5" id="KW-0328">Glycosyltransferase</keyword>
<reference evidence="5" key="1">
    <citation type="submission" date="2019-08" db="EMBL/GenBank/DDBJ databases">
        <authorList>
            <person name="Kucharzyk K."/>
            <person name="Murdoch R.W."/>
            <person name="Higgins S."/>
            <person name="Loffler F."/>
        </authorList>
    </citation>
    <scope>NUCLEOTIDE SEQUENCE</scope>
</reference>
<dbReference type="InterPro" id="IPR011013">
    <property type="entry name" value="Gal_mutarotase_sf_dom"/>
</dbReference>
<dbReference type="GO" id="GO:0030246">
    <property type="term" value="F:carbohydrate binding"/>
    <property type="evidence" value="ECO:0007669"/>
    <property type="project" value="InterPro"/>
</dbReference>
<dbReference type="Pfam" id="PF17167">
    <property type="entry name" value="Glyco_hydro_94"/>
    <property type="match status" value="1"/>
</dbReference>
<dbReference type="InterPro" id="IPR012341">
    <property type="entry name" value="6hp_glycosidase-like_sf"/>
</dbReference>
<dbReference type="Gene3D" id="2.70.98.40">
    <property type="entry name" value="Glycoside hydrolase, family 65, N-terminal domain"/>
    <property type="match status" value="1"/>
</dbReference>
<dbReference type="Gene3D" id="1.50.10.10">
    <property type="match status" value="1"/>
</dbReference>
<dbReference type="InterPro" id="IPR052047">
    <property type="entry name" value="GH94_Enzymes"/>
</dbReference>
<evidence type="ECO:0000259" key="3">
    <source>
        <dbReference type="Pfam" id="PF06165"/>
    </source>
</evidence>
<gene>
    <name evidence="5" type="primary">cbpA_4</name>
    <name evidence="5" type="ORF">SDC9_49442</name>
</gene>
<dbReference type="EMBL" id="VSSQ01000930">
    <property type="protein sequence ID" value="MPM03178.1"/>
    <property type="molecule type" value="Genomic_DNA"/>
</dbReference>
<dbReference type="Gene3D" id="1.20.890.20">
    <property type="entry name" value="mpn423 like domain"/>
    <property type="match status" value="1"/>
</dbReference>
<comment type="caution">
    <text evidence="5">The sequence shown here is derived from an EMBL/GenBank/DDBJ whole genome shotgun (WGS) entry which is preliminary data.</text>
</comment>
<dbReference type="SMART" id="SM01068">
    <property type="entry name" value="CBM_X"/>
    <property type="match status" value="1"/>
</dbReference>
<dbReference type="EC" id="2.4.1.20" evidence="5"/>
<dbReference type="GO" id="GO:0005975">
    <property type="term" value="P:carbohydrate metabolic process"/>
    <property type="evidence" value="ECO:0007669"/>
    <property type="project" value="InterPro"/>
</dbReference>
<evidence type="ECO:0000256" key="1">
    <source>
        <dbReference type="ARBA" id="ARBA00022676"/>
    </source>
</evidence>
<dbReference type="InterPro" id="IPR037018">
    <property type="entry name" value="GH65_N"/>
</dbReference>
<dbReference type="InterPro" id="IPR008928">
    <property type="entry name" value="6-hairpin_glycosidase_sf"/>
</dbReference>
<dbReference type="SUPFAM" id="SSF74650">
    <property type="entry name" value="Galactose mutarotase-like"/>
    <property type="match status" value="1"/>
</dbReference>
<feature type="domain" description="Glycosyl hydrolase 94 catalytic" evidence="4">
    <location>
        <begin position="314"/>
        <end position="717"/>
    </location>
</feature>
<dbReference type="SUPFAM" id="SSF48208">
    <property type="entry name" value="Six-hairpin glycosidases"/>
    <property type="match status" value="1"/>
</dbReference>
<dbReference type="GO" id="GO:0047738">
    <property type="term" value="F:cellobiose phosphorylase activity"/>
    <property type="evidence" value="ECO:0007669"/>
    <property type="project" value="UniProtKB-EC"/>
</dbReference>
<dbReference type="AlphaFoldDB" id="A0A644WI45"/>
<protein>
    <submittedName>
        <fullName evidence="5">Cellobiose phosphorylase</fullName>
        <ecNumber evidence="5">2.4.1.20</ecNumber>
    </submittedName>
</protein>
<dbReference type="PANTHER" id="PTHR37469:SF2">
    <property type="entry name" value="CELLOBIONIC ACID PHOSPHORYLASE"/>
    <property type="match status" value="1"/>
</dbReference>
<dbReference type="Pfam" id="PF06165">
    <property type="entry name" value="GH94_b-supersand"/>
    <property type="match status" value="1"/>
</dbReference>
<dbReference type="PANTHER" id="PTHR37469">
    <property type="entry name" value="CELLOBIONIC ACID PHOSPHORYLASE-RELATED"/>
    <property type="match status" value="1"/>
</dbReference>
<keyword evidence="2 5" id="KW-0808">Transferase</keyword>
<feature type="domain" description="Glycosyl hydrolase 94 supersandwich" evidence="3">
    <location>
        <begin position="11"/>
        <end position="285"/>
    </location>
</feature>
<name>A0A644WI45_9ZZZZ</name>
<dbReference type="Gene3D" id="2.60.420.10">
    <property type="entry name" value="Maltose phosphorylase, domain 3"/>
    <property type="match status" value="1"/>
</dbReference>
<proteinExistence type="predicted"/>
<accession>A0A644WI45</accession>